<dbReference type="Gene3D" id="3.80.10.10">
    <property type="entry name" value="Ribonuclease Inhibitor"/>
    <property type="match status" value="1"/>
</dbReference>
<evidence type="ECO:0000313" key="4">
    <source>
        <dbReference type="Proteomes" id="UP001472677"/>
    </source>
</evidence>
<name>A0ABR2ETI0_9ROSI</name>
<proteinExistence type="predicted"/>
<organism evidence="3 4">
    <name type="scientific">Hibiscus sabdariffa</name>
    <name type="common">roselle</name>
    <dbReference type="NCBI Taxonomy" id="183260"/>
    <lineage>
        <taxon>Eukaryota</taxon>
        <taxon>Viridiplantae</taxon>
        <taxon>Streptophyta</taxon>
        <taxon>Embryophyta</taxon>
        <taxon>Tracheophyta</taxon>
        <taxon>Spermatophyta</taxon>
        <taxon>Magnoliopsida</taxon>
        <taxon>eudicotyledons</taxon>
        <taxon>Gunneridae</taxon>
        <taxon>Pentapetalae</taxon>
        <taxon>rosids</taxon>
        <taxon>malvids</taxon>
        <taxon>Malvales</taxon>
        <taxon>Malvaceae</taxon>
        <taxon>Malvoideae</taxon>
        <taxon>Hibiscus</taxon>
    </lineage>
</organism>
<evidence type="ECO:0000313" key="3">
    <source>
        <dbReference type="EMBL" id="KAK8565342.1"/>
    </source>
</evidence>
<comment type="caution">
    <text evidence="3">The sequence shown here is derived from an EMBL/GenBank/DDBJ whole genome shotgun (WGS) entry which is preliminary data.</text>
</comment>
<dbReference type="EMBL" id="JBBPBM010000010">
    <property type="protein sequence ID" value="KAK8565342.1"/>
    <property type="molecule type" value="Genomic_DNA"/>
</dbReference>
<keyword evidence="4" id="KW-1185">Reference proteome</keyword>
<feature type="chain" id="PRO_5047364385" evidence="2">
    <location>
        <begin position="28"/>
        <end position="204"/>
    </location>
</feature>
<accession>A0ABR2ETI0</accession>
<evidence type="ECO:0000256" key="2">
    <source>
        <dbReference type="SAM" id="SignalP"/>
    </source>
</evidence>
<dbReference type="InterPro" id="IPR032675">
    <property type="entry name" value="LRR_dom_sf"/>
</dbReference>
<protein>
    <submittedName>
        <fullName evidence="3">Uncharacterized protein</fullName>
    </submittedName>
</protein>
<evidence type="ECO:0000256" key="1">
    <source>
        <dbReference type="SAM" id="MobiDB-lite"/>
    </source>
</evidence>
<keyword evidence="2" id="KW-0732">Signal</keyword>
<sequence>MHIVLVILHLFWISNYLLVDVFDPAYGCMVLNCLNLKEISLEFSSQENDTTDLVTLVDGMGRSCPRLQNIHIASVRLSQTDVLSLTTANLRGLRMLSLVLGSEITDASVAAIASSYSRLELLDLSEIQFATVQLPLLELMDCGMTISDLDSQNSPSEESGDNEPPNALNRKLHLMYQKLILKHSRLKKLNLWGCFGLDVRSLSP</sequence>
<dbReference type="Proteomes" id="UP001472677">
    <property type="component" value="Unassembled WGS sequence"/>
</dbReference>
<dbReference type="SUPFAM" id="SSF52047">
    <property type="entry name" value="RNI-like"/>
    <property type="match status" value="1"/>
</dbReference>
<reference evidence="3 4" key="1">
    <citation type="journal article" date="2024" name="G3 (Bethesda)">
        <title>Genome assembly of Hibiscus sabdariffa L. provides insights into metabolisms of medicinal natural products.</title>
        <authorList>
            <person name="Kim T."/>
        </authorList>
    </citation>
    <scope>NUCLEOTIDE SEQUENCE [LARGE SCALE GENOMIC DNA]</scope>
    <source>
        <strain evidence="3">TK-2024</strain>
        <tissue evidence="3">Old leaves</tissue>
    </source>
</reference>
<feature type="signal peptide" evidence="2">
    <location>
        <begin position="1"/>
        <end position="27"/>
    </location>
</feature>
<gene>
    <name evidence="3" type="ORF">V6N12_058908</name>
</gene>
<feature type="compositionally biased region" description="Polar residues" evidence="1">
    <location>
        <begin position="148"/>
        <end position="157"/>
    </location>
</feature>
<feature type="region of interest" description="Disordered" evidence="1">
    <location>
        <begin position="148"/>
        <end position="167"/>
    </location>
</feature>